<reference evidence="1 2" key="1">
    <citation type="submission" date="2019-01" db="EMBL/GenBank/DDBJ databases">
        <title>Draft genome sequence of Psathyrella aberdarensis IHI B618.</title>
        <authorList>
            <person name="Buettner E."/>
            <person name="Kellner H."/>
        </authorList>
    </citation>
    <scope>NUCLEOTIDE SEQUENCE [LARGE SCALE GENOMIC DNA]</scope>
    <source>
        <strain evidence="1 2">IHI B618</strain>
    </source>
</reference>
<dbReference type="EMBL" id="SDEE01000081">
    <property type="protein sequence ID" value="RXW22184.1"/>
    <property type="molecule type" value="Genomic_DNA"/>
</dbReference>
<comment type="caution">
    <text evidence="1">The sequence shown here is derived from an EMBL/GenBank/DDBJ whole genome shotgun (WGS) entry which is preliminary data.</text>
</comment>
<organism evidence="1 2">
    <name type="scientific">Candolleomyces aberdarensis</name>
    <dbReference type="NCBI Taxonomy" id="2316362"/>
    <lineage>
        <taxon>Eukaryota</taxon>
        <taxon>Fungi</taxon>
        <taxon>Dikarya</taxon>
        <taxon>Basidiomycota</taxon>
        <taxon>Agaricomycotina</taxon>
        <taxon>Agaricomycetes</taxon>
        <taxon>Agaricomycetidae</taxon>
        <taxon>Agaricales</taxon>
        <taxon>Agaricineae</taxon>
        <taxon>Psathyrellaceae</taxon>
        <taxon>Candolleomyces</taxon>
    </lineage>
</organism>
<dbReference type="AlphaFoldDB" id="A0A4Q2DSY8"/>
<protein>
    <submittedName>
        <fullName evidence="1">Uncharacterized protein</fullName>
    </submittedName>
</protein>
<name>A0A4Q2DSY8_9AGAR</name>
<keyword evidence="2" id="KW-1185">Reference proteome</keyword>
<dbReference type="Proteomes" id="UP000290288">
    <property type="component" value="Unassembled WGS sequence"/>
</dbReference>
<accession>A0A4Q2DSY8</accession>
<dbReference type="OrthoDB" id="5598737at2759"/>
<gene>
    <name evidence="1" type="ORF">EST38_g3686</name>
</gene>
<sequence>MLEHLNCVNDVYEKLNIECSALATLFREIFGAVAMLNKKAAPAPYRNLFRQIAAEESILQMINGSSLENLGHFLSNPCQAQVTKLVTIPTLYQVLQSNSDIEPLIPVA</sequence>
<proteinExistence type="predicted"/>
<evidence type="ECO:0000313" key="1">
    <source>
        <dbReference type="EMBL" id="RXW22184.1"/>
    </source>
</evidence>
<evidence type="ECO:0000313" key="2">
    <source>
        <dbReference type="Proteomes" id="UP000290288"/>
    </source>
</evidence>